<keyword evidence="18" id="KW-0472">Membrane</keyword>
<dbReference type="Pfam" id="PF04043">
    <property type="entry name" value="PMEI"/>
    <property type="match status" value="1"/>
</dbReference>
<keyword evidence="18" id="KW-1133">Transmembrane helix</keyword>
<evidence type="ECO:0000256" key="16">
    <source>
        <dbReference type="PROSITE-ProRule" id="PRU10040"/>
    </source>
</evidence>
<name>A0A438F3N1_VITVI</name>
<sequence length="613" mass="66826">MEVDFTIQTPQVFSTKIKLIRITQPPYVSQIFYIMASTIMQHSPSTHRLSLSPSLYSMTMSSSKLSLSLVAFSAIVIFLALFSSTSLADDSICQSTPDPSSCKGLVQSNKSANVYDYGRSSLKKSIATSRKFLSLVDKYLSARSNLSAAAVRALQDCRFLGGLNLDYLLSSSQVADANSKILSVLEADDVQTLLSALLTNQQTCLDGLQETSSSWSVKNGVSTPLSNDTKLYRVSLSLFTKGWVPKQKKGKVVKARKHLPFGNGRLPLKMSSQNRKLYESLSNRKLLDTGNDQVSISDIVTVNQDGSGNFATINDAIAVAPNNTDGSNGYFVIYIQAGVYEEYVSIAKNKKYLMMIGDGINQTVITGNRSVVDGWTTFNSATFAVVAQGFVAVNITFRNTAGAAKHQAVALRSGADLSTFYLCSFEAYQDTLYTHSLRQFYRECDIYGTVDFIFGNAAVVFQNCNLYPRLPLSGQFNAITAQGRTDPNQNTGTSIHNCVIRAADDLAASNGTTKTYLGRPWKEYSRTVYMQSNMGSLINPSGWSIWSGDFALSTLYYAEYNNTGPGSNTSNRVTWSGYHVIGPSDAANFTVGNFLLGGDWLPQTGVPYTGGLL</sequence>
<evidence type="ECO:0000256" key="7">
    <source>
        <dbReference type="ARBA" id="ARBA00022525"/>
    </source>
</evidence>
<dbReference type="GO" id="GO:0004857">
    <property type="term" value="F:enzyme inhibitor activity"/>
    <property type="evidence" value="ECO:0007669"/>
    <property type="project" value="InterPro"/>
</dbReference>
<evidence type="ECO:0000259" key="19">
    <source>
        <dbReference type="SMART" id="SM00856"/>
    </source>
</evidence>
<comment type="function">
    <text evidence="15">Acts in the modification of cell walls via demethylesterification of cell wall pectin.</text>
</comment>
<evidence type="ECO:0000313" key="21">
    <source>
        <dbReference type="Proteomes" id="UP000288805"/>
    </source>
</evidence>
<dbReference type="GO" id="GO:0042545">
    <property type="term" value="P:cell wall modification"/>
    <property type="evidence" value="ECO:0007669"/>
    <property type="project" value="UniProtKB-UniRule"/>
</dbReference>
<keyword evidence="10 17" id="KW-0063">Aspartyl esterase</keyword>
<evidence type="ECO:0000256" key="13">
    <source>
        <dbReference type="ARBA" id="ARBA00023316"/>
    </source>
</evidence>
<dbReference type="InterPro" id="IPR011050">
    <property type="entry name" value="Pectin_lyase_fold/virulence"/>
</dbReference>
<keyword evidence="8" id="KW-0732">Signal</keyword>
<evidence type="ECO:0000256" key="8">
    <source>
        <dbReference type="ARBA" id="ARBA00022729"/>
    </source>
</evidence>
<dbReference type="Pfam" id="PF01095">
    <property type="entry name" value="Pectinesterase"/>
    <property type="match status" value="1"/>
</dbReference>
<dbReference type="PANTHER" id="PTHR31707">
    <property type="entry name" value="PECTINESTERASE"/>
    <property type="match status" value="1"/>
</dbReference>
<keyword evidence="9 17" id="KW-0378">Hydrolase</keyword>
<dbReference type="SUPFAM" id="SSF51126">
    <property type="entry name" value="Pectin lyase-like"/>
    <property type="match status" value="1"/>
</dbReference>
<comment type="catalytic activity">
    <reaction evidence="14 17">
        <text>[(1-&gt;4)-alpha-D-galacturonosyl methyl ester](n) + n H2O = [(1-&gt;4)-alpha-D-galacturonosyl](n) + n methanol + n H(+)</text>
        <dbReference type="Rhea" id="RHEA:22380"/>
        <dbReference type="Rhea" id="RHEA-COMP:14570"/>
        <dbReference type="Rhea" id="RHEA-COMP:14573"/>
        <dbReference type="ChEBI" id="CHEBI:15377"/>
        <dbReference type="ChEBI" id="CHEBI:15378"/>
        <dbReference type="ChEBI" id="CHEBI:17790"/>
        <dbReference type="ChEBI" id="CHEBI:140522"/>
        <dbReference type="ChEBI" id="CHEBI:140523"/>
        <dbReference type="EC" id="3.1.1.11"/>
    </reaction>
</comment>
<dbReference type="SMART" id="SM00856">
    <property type="entry name" value="PMEI"/>
    <property type="match status" value="1"/>
</dbReference>
<evidence type="ECO:0000256" key="14">
    <source>
        <dbReference type="ARBA" id="ARBA00047928"/>
    </source>
</evidence>
<evidence type="ECO:0000256" key="3">
    <source>
        <dbReference type="ARBA" id="ARBA00005184"/>
    </source>
</evidence>
<dbReference type="Gene3D" id="1.20.140.40">
    <property type="entry name" value="Invertase/pectin methylesterase inhibitor family protein"/>
    <property type="match status" value="1"/>
</dbReference>
<evidence type="ECO:0000256" key="18">
    <source>
        <dbReference type="SAM" id="Phobius"/>
    </source>
</evidence>
<dbReference type="InterPro" id="IPR000070">
    <property type="entry name" value="Pectinesterase_cat"/>
</dbReference>
<feature type="domain" description="Pectinesterase inhibitor" evidence="19">
    <location>
        <begin position="83"/>
        <end position="238"/>
    </location>
</feature>
<comment type="subcellular location">
    <subcellularLocation>
        <location evidence="1">Cell envelope</location>
    </subcellularLocation>
    <subcellularLocation>
        <location evidence="2">Secreted</location>
    </subcellularLocation>
</comment>
<keyword evidence="18" id="KW-0812">Transmembrane</keyword>
<organism evidence="20 21">
    <name type="scientific">Vitis vinifera</name>
    <name type="common">Grape</name>
    <dbReference type="NCBI Taxonomy" id="29760"/>
    <lineage>
        <taxon>Eukaryota</taxon>
        <taxon>Viridiplantae</taxon>
        <taxon>Streptophyta</taxon>
        <taxon>Embryophyta</taxon>
        <taxon>Tracheophyta</taxon>
        <taxon>Spermatophyta</taxon>
        <taxon>Magnoliopsida</taxon>
        <taxon>eudicotyledons</taxon>
        <taxon>Gunneridae</taxon>
        <taxon>Pentapetalae</taxon>
        <taxon>rosids</taxon>
        <taxon>Vitales</taxon>
        <taxon>Vitaceae</taxon>
        <taxon>Viteae</taxon>
        <taxon>Vitis</taxon>
    </lineage>
</organism>
<dbReference type="InterPro" id="IPR006501">
    <property type="entry name" value="Pectinesterase_inhib_dom"/>
</dbReference>
<dbReference type="FunFam" id="1.20.140.40:FF:000004">
    <property type="entry name" value="Pectinesterase"/>
    <property type="match status" value="1"/>
</dbReference>
<comment type="pathway">
    <text evidence="3 17">Glycan metabolism; pectin degradation; 2-dehydro-3-deoxy-D-gluconate from pectin: step 1/5.</text>
</comment>
<dbReference type="GO" id="GO:0030599">
    <property type="term" value="F:pectinesterase activity"/>
    <property type="evidence" value="ECO:0007669"/>
    <property type="project" value="UniProtKB-UniRule"/>
</dbReference>
<accession>A0A438F3N1</accession>
<evidence type="ECO:0000256" key="9">
    <source>
        <dbReference type="ARBA" id="ARBA00022801"/>
    </source>
</evidence>
<dbReference type="FunFam" id="2.160.20.10:FF:000001">
    <property type="entry name" value="Pectinesterase"/>
    <property type="match status" value="1"/>
</dbReference>
<dbReference type="InterPro" id="IPR033131">
    <property type="entry name" value="Pectinesterase_Asp_AS"/>
</dbReference>
<keyword evidence="12" id="KW-0325">Glycoprotein</keyword>
<evidence type="ECO:0000256" key="5">
    <source>
        <dbReference type="ARBA" id="ARBA00007786"/>
    </source>
</evidence>
<dbReference type="SUPFAM" id="SSF101148">
    <property type="entry name" value="Plant invertase/pectin methylesterase inhibitor"/>
    <property type="match status" value="1"/>
</dbReference>
<feature type="active site" evidence="16">
    <location>
        <position position="451"/>
    </location>
</feature>
<evidence type="ECO:0000256" key="17">
    <source>
        <dbReference type="RuleBase" id="RU000589"/>
    </source>
</evidence>
<comment type="caution">
    <text evidence="20">The sequence shown here is derived from an EMBL/GenBank/DDBJ whole genome shotgun (WGS) entry which is preliminary data.</text>
</comment>
<feature type="transmembrane region" description="Helical" evidence="18">
    <location>
        <begin position="65"/>
        <end position="83"/>
    </location>
</feature>
<evidence type="ECO:0000256" key="15">
    <source>
        <dbReference type="ARBA" id="ARBA00057335"/>
    </source>
</evidence>
<evidence type="ECO:0000256" key="1">
    <source>
        <dbReference type="ARBA" id="ARBA00004196"/>
    </source>
</evidence>
<evidence type="ECO:0000256" key="6">
    <source>
        <dbReference type="ARBA" id="ARBA00013229"/>
    </source>
</evidence>
<dbReference type="UniPathway" id="UPA00545">
    <property type="reaction ID" value="UER00823"/>
</dbReference>
<evidence type="ECO:0000313" key="20">
    <source>
        <dbReference type="EMBL" id="RVW54516.1"/>
    </source>
</evidence>
<dbReference type="AlphaFoldDB" id="A0A438F3N1"/>
<protein>
    <recommendedName>
        <fullName evidence="6 17">Pectinesterase</fullName>
        <ecNumber evidence="6 17">3.1.1.11</ecNumber>
    </recommendedName>
</protein>
<dbReference type="EMBL" id="QGNW01001126">
    <property type="protein sequence ID" value="RVW54516.1"/>
    <property type="molecule type" value="Genomic_DNA"/>
</dbReference>
<dbReference type="InterPro" id="IPR035513">
    <property type="entry name" value="Invertase/methylesterase_inhib"/>
</dbReference>
<dbReference type="GO" id="GO:0005576">
    <property type="term" value="C:extracellular region"/>
    <property type="evidence" value="ECO:0007669"/>
    <property type="project" value="UniProtKB-SubCell"/>
</dbReference>
<comment type="similarity">
    <text evidence="4">In the N-terminal section; belongs to the PMEI family.</text>
</comment>
<dbReference type="SMR" id="A0A438F3N1"/>
<reference evidence="20 21" key="1">
    <citation type="journal article" date="2018" name="PLoS Genet.">
        <title>Population sequencing reveals clonal diversity and ancestral inbreeding in the grapevine cultivar Chardonnay.</title>
        <authorList>
            <person name="Roach M.J."/>
            <person name="Johnson D.L."/>
            <person name="Bohlmann J."/>
            <person name="van Vuuren H.J."/>
            <person name="Jones S.J."/>
            <person name="Pretorius I.S."/>
            <person name="Schmidt S.A."/>
            <person name="Borneman A.R."/>
        </authorList>
    </citation>
    <scope>NUCLEOTIDE SEQUENCE [LARGE SCALE GENOMIC DNA]</scope>
    <source>
        <strain evidence="21">cv. Chardonnay</strain>
        <tissue evidence="20">Leaf</tissue>
    </source>
</reference>
<dbReference type="PROSITE" id="PS00503">
    <property type="entry name" value="PECTINESTERASE_2"/>
    <property type="match status" value="1"/>
</dbReference>
<evidence type="ECO:0000256" key="10">
    <source>
        <dbReference type="ARBA" id="ARBA00023085"/>
    </source>
</evidence>
<evidence type="ECO:0000256" key="4">
    <source>
        <dbReference type="ARBA" id="ARBA00006027"/>
    </source>
</evidence>
<dbReference type="InterPro" id="IPR012334">
    <property type="entry name" value="Pectin_lyas_fold"/>
</dbReference>
<dbReference type="Proteomes" id="UP000288805">
    <property type="component" value="Unassembled WGS sequence"/>
</dbReference>
<dbReference type="Gene3D" id="2.160.20.10">
    <property type="entry name" value="Single-stranded right-handed beta-helix, Pectin lyase-like"/>
    <property type="match status" value="1"/>
</dbReference>
<evidence type="ECO:0000256" key="2">
    <source>
        <dbReference type="ARBA" id="ARBA00004613"/>
    </source>
</evidence>
<dbReference type="GO" id="GO:0045490">
    <property type="term" value="P:pectin catabolic process"/>
    <property type="evidence" value="ECO:0007669"/>
    <property type="project" value="UniProtKB-UniRule"/>
</dbReference>
<keyword evidence="11" id="KW-1015">Disulfide bond</keyword>
<dbReference type="EC" id="3.1.1.11" evidence="6 17"/>
<proteinExistence type="inferred from homology"/>
<dbReference type="OrthoDB" id="2019149at2759"/>
<gene>
    <name evidence="20" type="primary">PME7</name>
    <name evidence="20" type="ORF">CK203_071519</name>
</gene>
<evidence type="ECO:0000256" key="12">
    <source>
        <dbReference type="ARBA" id="ARBA00023180"/>
    </source>
</evidence>
<keyword evidence="13" id="KW-0961">Cell wall biogenesis/degradation</keyword>
<evidence type="ECO:0000256" key="11">
    <source>
        <dbReference type="ARBA" id="ARBA00023157"/>
    </source>
</evidence>
<keyword evidence="7" id="KW-0964">Secreted</keyword>
<comment type="similarity">
    <text evidence="5">In the C-terminal section; belongs to the pectinesterase family.</text>
</comment>
<dbReference type="CDD" id="cd15798">
    <property type="entry name" value="PMEI-like_3"/>
    <property type="match status" value="1"/>
</dbReference>